<evidence type="ECO:0000256" key="11">
    <source>
        <dbReference type="ARBA" id="ARBA00022840"/>
    </source>
</evidence>
<name>A0ABR6WRE9_9FIRM</name>
<comment type="catalytic activity">
    <reaction evidence="17">
        <text>Mg(2+)(out) + ATP + H2O = Mg(2+)(in) + ADP + phosphate + H(+)</text>
        <dbReference type="Rhea" id="RHEA:10260"/>
        <dbReference type="ChEBI" id="CHEBI:15377"/>
        <dbReference type="ChEBI" id="CHEBI:15378"/>
        <dbReference type="ChEBI" id="CHEBI:18420"/>
        <dbReference type="ChEBI" id="CHEBI:30616"/>
        <dbReference type="ChEBI" id="CHEBI:43474"/>
        <dbReference type="ChEBI" id="CHEBI:456216"/>
        <dbReference type="EC" id="7.2.2.14"/>
    </reaction>
</comment>
<dbReference type="SUPFAM" id="SSF56784">
    <property type="entry name" value="HAD-like"/>
    <property type="match status" value="1"/>
</dbReference>
<evidence type="ECO:0000256" key="16">
    <source>
        <dbReference type="ARBA" id="ARBA00029806"/>
    </source>
</evidence>
<evidence type="ECO:0000256" key="13">
    <source>
        <dbReference type="ARBA" id="ARBA00022967"/>
    </source>
</evidence>
<keyword evidence="12" id="KW-0460">Magnesium</keyword>
<evidence type="ECO:0000256" key="5">
    <source>
        <dbReference type="ARBA" id="ARBA00013555"/>
    </source>
</evidence>
<dbReference type="PRINTS" id="PR01836">
    <property type="entry name" value="MGATPASE"/>
</dbReference>
<evidence type="ECO:0000256" key="10">
    <source>
        <dbReference type="ARBA" id="ARBA00022741"/>
    </source>
</evidence>
<feature type="transmembrane region" description="Helical" evidence="18">
    <location>
        <begin position="777"/>
        <end position="799"/>
    </location>
</feature>
<dbReference type="Pfam" id="PF13246">
    <property type="entry name" value="Cation_ATPase"/>
    <property type="match status" value="1"/>
</dbReference>
<feature type="transmembrane region" description="Helical" evidence="18">
    <location>
        <begin position="63"/>
        <end position="79"/>
    </location>
</feature>
<comment type="caution">
    <text evidence="20">The sequence shown here is derived from an EMBL/GenBank/DDBJ whole genome shotgun (WGS) entry which is preliminary data.</text>
</comment>
<dbReference type="InterPro" id="IPR006415">
    <property type="entry name" value="P-type_ATPase_IIIB"/>
</dbReference>
<dbReference type="InterPro" id="IPR006068">
    <property type="entry name" value="ATPase_P-typ_cation-transptr_C"/>
</dbReference>
<feature type="transmembrane region" description="Helical" evidence="18">
    <location>
        <begin position="277"/>
        <end position="296"/>
    </location>
</feature>
<reference evidence="20 21" key="1">
    <citation type="journal article" date="2020" name="mSystems">
        <title>Defining Genomic and Predicted Metabolic Features of the Acetobacterium Genus.</title>
        <authorList>
            <person name="Ross D.E."/>
            <person name="Marshall C.W."/>
            <person name="Gulliver D."/>
            <person name="May H.D."/>
            <person name="Norman R.S."/>
        </authorList>
    </citation>
    <scope>NUCLEOTIDE SEQUENCE [LARGE SCALE GENOMIC DNA]</scope>
    <source>
        <strain evidence="20 21">DSM 8238</strain>
    </source>
</reference>
<dbReference type="SFLD" id="SFLDS00003">
    <property type="entry name" value="Haloacid_Dehalogenase"/>
    <property type="match status" value="1"/>
</dbReference>
<dbReference type="InterPro" id="IPR059000">
    <property type="entry name" value="ATPase_P-type_domA"/>
</dbReference>
<evidence type="ECO:0000259" key="19">
    <source>
        <dbReference type="SMART" id="SM00831"/>
    </source>
</evidence>
<dbReference type="RefSeq" id="WP_186841104.1">
    <property type="nucleotide sequence ID" value="NZ_WJBC01000002.1"/>
</dbReference>
<evidence type="ECO:0000256" key="4">
    <source>
        <dbReference type="ARBA" id="ARBA00012786"/>
    </source>
</evidence>
<evidence type="ECO:0000256" key="6">
    <source>
        <dbReference type="ARBA" id="ARBA00022475"/>
    </source>
</evidence>
<evidence type="ECO:0000256" key="7">
    <source>
        <dbReference type="ARBA" id="ARBA00022519"/>
    </source>
</evidence>
<comment type="function">
    <text evidence="1">Mediates magnesium influx to the cytosol.</text>
</comment>
<evidence type="ECO:0000313" key="20">
    <source>
        <dbReference type="EMBL" id="MBC3803184.1"/>
    </source>
</evidence>
<evidence type="ECO:0000256" key="9">
    <source>
        <dbReference type="ARBA" id="ARBA00022692"/>
    </source>
</evidence>
<dbReference type="SFLD" id="SFLDG00002">
    <property type="entry name" value="C1.7:_P-type_atpase_like"/>
    <property type="match status" value="1"/>
</dbReference>
<keyword evidence="6" id="KW-1003">Cell membrane</keyword>
<evidence type="ECO:0000256" key="2">
    <source>
        <dbReference type="ARBA" id="ARBA00004429"/>
    </source>
</evidence>
<comment type="similarity">
    <text evidence="3">Belongs to the cation transport ATPase (P-type) (TC 3.A.3) family. Type IIIB subfamily.</text>
</comment>
<evidence type="ECO:0000256" key="15">
    <source>
        <dbReference type="ARBA" id="ARBA00023136"/>
    </source>
</evidence>
<feature type="transmembrane region" description="Helical" evidence="18">
    <location>
        <begin position="716"/>
        <end position="739"/>
    </location>
</feature>
<evidence type="ECO:0000256" key="12">
    <source>
        <dbReference type="ARBA" id="ARBA00022842"/>
    </source>
</evidence>
<keyword evidence="13" id="KW-1278">Translocase</keyword>
<dbReference type="Proteomes" id="UP000603234">
    <property type="component" value="Unassembled WGS sequence"/>
</dbReference>
<dbReference type="NCBIfam" id="TIGR01494">
    <property type="entry name" value="ATPase_P-type"/>
    <property type="match status" value="2"/>
</dbReference>
<dbReference type="NCBIfam" id="TIGR01524">
    <property type="entry name" value="ATPase-IIIB_Mg"/>
    <property type="match status" value="1"/>
</dbReference>
<evidence type="ECO:0000256" key="18">
    <source>
        <dbReference type="SAM" id="Phobius"/>
    </source>
</evidence>
<dbReference type="Gene3D" id="2.70.150.10">
    <property type="entry name" value="Calcium-transporting ATPase, cytoplasmic transduction domain A"/>
    <property type="match status" value="1"/>
</dbReference>
<dbReference type="InterPro" id="IPR023298">
    <property type="entry name" value="ATPase_P-typ_TM_dom_sf"/>
</dbReference>
<dbReference type="SUPFAM" id="SSF81665">
    <property type="entry name" value="Calcium ATPase, transmembrane domain M"/>
    <property type="match status" value="1"/>
</dbReference>
<gene>
    <name evidence="20" type="primary">mgtA</name>
    <name evidence="20" type="ORF">GH808_01830</name>
</gene>
<keyword evidence="10" id="KW-0547">Nucleotide-binding</keyword>
<keyword evidence="9 18" id="KW-0812">Transmembrane</keyword>
<keyword evidence="8" id="KW-0597">Phosphoprotein</keyword>
<keyword evidence="15 18" id="KW-0472">Membrane</keyword>
<protein>
    <recommendedName>
        <fullName evidence="5">Magnesium-transporting ATPase, P-type 1</fullName>
        <ecNumber evidence="4">7.2.2.14</ecNumber>
    </recommendedName>
    <alternativeName>
        <fullName evidence="16">Mg(2+) transport ATPase, P-type 1</fullName>
    </alternativeName>
</protein>
<dbReference type="Gene3D" id="3.40.1110.10">
    <property type="entry name" value="Calcium-transporting ATPase, cytoplasmic domain N"/>
    <property type="match status" value="1"/>
</dbReference>
<feature type="transmembrane region" description="Helical" evidence="18">
    <location>
        <begin position="85"/>
        <end position="105"/>
    </location>
</feature>
<feature type="transmembrane region" description="Helical" evidence="18">
    <location>
        <begin position="811"/>
        <end position="834"/>
    </location>
</feature>
<keyword evidence="14 18" id="KW-1133">Transmembrane helix</keyword>
<dbReference type="Pfam" id="PF00690">
    <property type="entry name" value="Cation_ATPase_N"/>
    <property type="match status" value="1"/>
</dbReference>
<feature type="transmembrane region" description="Helical" evidence="18">
    <location>
        <begin position="745"/>
        <end position="765"/>
    </location>
</feature>
<dbReference type="InterPro" id="IPR023214">
    <property type="entry name" value="HAD_sf"/>
</dbReference>
<evidence type="ECO:0000313" key="21">
    <source>
        <dbReference type="Proteomes" id="UP000603234"/>
    </source>
</evidence>
<dbReference type="InterPro" id="IPR004014">
    <property type="entry name" value="ATPase_P-typ_cation-transptr_N"/>
</dbReference>
<keyword evidence="21" id="KW-1185">Reference proteome</keyword>
<evidence type="ECO:0000256" key="3">
    <source>
        <dbReference type="ARBA" id="ARBA00008746"/>
    </source>
</evidence>
<evidence type="ECO:0000256" key="17">
    <source>
        <dbReference type="ARBA" id="ARBA00047295"/>
    </source>
</evidence>
<evidence type="ECO:0000256" key="14">
    <source>
        <dbReference type="ARBA" id="ARBA00022989"/>
    </source>
</evidence>
<dbReference type="Pfam" id="PF00689">
    <property type="entry name" value="Cation_ATPase_C"/>
    <property type="match status" value="1"/>
</dbReference>
<accession>A0ABR6WRE9</accession>
<dbReference type="PANTHER" id="PTHR42861">
    <property type="entry name" value="CALCIUM-TRANSPORTING ATPASE"/>
    <property type="match status" value="1"/>
</dbReference>
<dbReference type="Gene3D" id="3.40.50.1000">
    <property type="entry name" value="HAD superfamily/HAD-like"/>
    <property type="match status" value="1"/>
</dbReference>
<dbReference type="EMBL" id="WJBC01000002">
    <property type="protein sequence ID" value="MBC3803184.1"/>
    <property type="molecule type" value="Genomic_DNA"/>
</dbReference>
<dbReference type="InterPro" id="IPR044492">
    <property type="entry name" value="P_typ_ATPase_HD_dom"/>
</dbReference>
<evidence type="ECO:0000256" key="1">
    <source>
        <dbReference type="ARBA" id="ARBA00003954"/>
    </source>
</evidence>
<evidence type="ECO:0000256" key="8">
    <source>
        <dbReference type="ARBA" id="ARBA00022553"/>
    </source>
</evidence>
<keyword evidence="7" id="KW-0997">Cell inner membrane</keyword>
<comment type="subcellular location">
    <subcellularLocation>
        <location evidence="2">Cell inner membrane</location>
        <topology evidence="2">Multi-pass membrane protein</topology>
    </subcellularLocation>
</comment>
<organism evidence="20 21">
    <name type="scientific">Acetobacterium fimetarium</name>
    <dbReference type="NCBI Taxonomy" id="52691"/>
    <lineage>
        <taxon>Bacteria</taxon>
        <taxon>Bacillati</taxon>
        <taxon>Bacillota</taxon>
        <taxon>Clostridia</taxon>
        <taxon>Eubacteriales</taxon>
        <taxon>Eubacteriaceae</taxon>
        <taxon>Acetobacterium</taxon>
    </lineage>
</organism>
<sequence>MKKSKAMKYWSLPPADVLQNLDSSTEGLTENEAALRLNEHGENSIKTRNTAPMMLFINQFKNPIILIMIVATTISALTGEWLDSLIIISIVLASVVLSFLQEYNASNAIDELRSKLHIKSTVLRDGRQIEIPTTLLVPGDVVLLSGGCLIPADGLILESDLFHVNESTLTGEAFSVEKSPSIVSKNADLPERNNCVFMGTNVVSGSATVLVTQTGKATEFGQIAEELAKRQPETEFVRGVRRFGYLLTGIMLVLTVFVFIVNVIYQRPVIDSLLFSVALAVGITPQLLPAIINITLAKGSQTMAKEGVIVRHLTALENFGSMDILCTDKTGTLTEGSISLDNAVDVNGETSETVLRLAYLNASLQTGLINELDHAIIAHQDFDISTAQKREEIPFDFSRARLSVIIEENSEYKMIVKGALNSVLKICDQVQIDSVKQTMDTPTLDAIQQHLEDWSAQGFRVLGIAEKSVTLKKEYRVEDEQAMTFMGFLLFFDPPKDDVDETIHSLSQLGVQLRVITGDNKLVAYHTANAIGLTIRNALTGAEIMNLDDKSLTSVVETTDLFAEVDPNQKARVILALKRNNHVVGFMGDGINDAPALHDADVSISVDTAVDVAKESADFVLEEKNLDVLRRGIELGRTTFANTLKYIYMTTSANFGNMFSMAGASLFLPFLPLLPKQILLINFISDFPALMISTDSVDPEMVETPHRWDIRFIRNFMFTFGLISSVFDYLCFAVLLFGFNAQEELFQSGWFVLSILTELLMLMVARTQRPFYKSKPAPILLYSTIGAGILTVILPYLPLRNILDFITIPPLTLLALFGLAILYLITTEIAKYFFFRSRFSSKR</sequence>
<dbReference type="InterPro" id="IPR023299">
    <property type="entry name" value="ATPase_P-typ_cyto_dom_N"/>
</dbReference>
<dbReference type="EC" id="7.2.2.14" evidence="4"/>
<proteinExistence type="inferred from homology"/>
<dbReference type="InterPro" id="IPR018303">
    <property type="entry name" value="ATPase_P-typ_P_site"/>
</dbReference>
<feature type="transmembrane region" description="Helical" evidence="18">
    <location>
        <begin position="243"/>
        <end position="265"/>
    </location>
</feature>
<dbReference type="InterPro" id="IPR008250">
    <property type="entry name" value="ATPase_P-typ_transduc_dom_A_sf"/>
</dbReference>
<dbReference type="SFLD" id="SFLDF00027">
    <property type="entry name" value="p-type_atpase"/>
    <property type="match status" value="1"/>
</dbReference>
<dbReference type="SUPFAM" id="SSF81653">
    <property type="entry name" value="Calcium ATPase, transduction domain A"/>
    <property type="match status" value="1"/>
</dbReference>
<dbReference type="InterPro" id="IPR036412">
    <property type="entry name" value="HAD-like_sf"/>
</dbReference>
<dbReference type="InterPro" id="IPR001757">
    <property type="entry name" value="P_typ_ATPase"/>
</dbReference>
<dbReference type="SMART" id="SM00831">
    <property type="entry name" value="Cation_ATPase_N"/>
    <property type="match status" value="1"/>
</dbReference>
<keyword evidence="11" id="KW-0067">ATP-binding</keyword>
<dbReference type="PROSITE" id="PS00154">
    <property type="entry name" value="ATPASE_E1_E2"/>
    <property type="match status" value="1"/>
</dbReference>
<dbReference type="Pfam" id="PF00122">
    <property type="entry name" value="E1-E2_ATPase"/>
    <property type="match status" value="1"/>
</dbReference>
<dbReference type="Gene3D" id="1.20.1110.10">
    <property type="entry name" value="Calcium-transporting ATPase, transmembrane domain"/>
    <property type="match status" value="1"/>
</dbReference>
<feature type="domain" description="Cation-transporting P-type ATPase N-terminal" evidence="19">
    <location>
        <begin position="8"/>
        <end position="80"/>
    </location>
</feature>